<dbReference type="Proteomes" id="UP000298656">
    <property type="component" value="Chromosome 1"/>
</dbReference>
<evidence type="ECO:0000313" key="3">
    <source>
        <dbReference type="Proteomes" id="UP000298656"/>
    </source>
</evidence>
<sequence>MTTSTDSEILHIYEAWHRSVTNRDLDGLVSLYAENAILETPLIVATLPEHGDGMLVGKQAIREFFAAGLRQLPSNLGRWYRTGVFFANGKQLVWEYPRQTPEGDQVDLVEVMDIAGGLIAHHRVYWGWVGFKSLMATATRQAAQP</sequence>
<dbReference type="InterPro" id="IPR032710">
    <property type="entry name" value="NTF2-like_dom_sf"/>
</dbReference>
<feature type="domain" description="SnoaL-like" evidence="1">
    <location>
        <begin position="14"/>
        <end position="122"/>
    </location>
</feature>
<dbReference type="SUPFAM" id="SSF54427">
    <property type="entry name" value="NTF2-like"/>
    <property type="match status" value="1"/>
</dbReference>
<protein>
    <submittedName>
        <fullName evidence="2">Nuclear transport factor 2 family protein</fullName>
    </submittedName>
</protein>
<dbReference type="InterPro" id="IPR037401">
    <property type="entry name" value="SnoaL-like"/>
</dbReference>
<evidence type="ECO:0000313" key="2">
    <source>
        <dbReference type="EMBL" id="QCP49183.1"/>
    </source>
</evidence>
<proteinExistence type="predicted"/>
<accession>A0A4P8IQ47</accession>
<dbReference type="Pfam" id="PF12680">
    <property type="entry name" value="SnoaL_2"/>
    <property type="match status" value="1"/>
</dbReference>
<evidence type="ECO:0000259" key="1">
    <source>
        <dbReference type="Pfam" id="PF12680"/>
    </source>
</evidence>
<organism evidence="2 3">
    <name type="scientific">Trinickia violacea</name>
    <dbReference type="NCBI Taxonomy" id="2571746"/>
    <lineage>
        <taxon>Bacteria</taxon>
        <taxon>Pseudomonadati</taxon>
        <taxon>Pseudomonadota</taxon>
        <taxon>Betaproteobacteria</taxon>
        <taxon>Burkholderiales</taxon>
        <taxon>Burkholderiaceae</taxon>
        <taxon>Trinickia</taxon>
    </lineage>
</organism>
<dbReference type="EMBL" id="CP040077">
    <property type="protein sequence ID" value="QCP49183.1"/>
    <property type="molecule type" value="Genomic_DNA"/>
</dbReference>
<dbReference type="AlphaFoldDB" id="A0A4P8IQ47"/>
<name>A0A4P8IQ47_9BURK</name>
<keyword evidence="3" id="KW-1185">Reference proteome</keyword>
<dbReference type="OrthoDB" id="7375782at2"/>
<dbReference type="Gene3D" id="3.10.450.50">
    <property type="match status" value="1"/>
</dbReference>
<reference evidence="2 3" key="1">
    <citation type="submission" date="2019-05" db="EMBL/GenBank/DDBJ databases">
        <title>Burkholderia sp. DHOD12, isolated from subtropical forest soil.</title>
        <authorList>
            <person name="Gao Z.-H."/>
            <person name="Qiu L.-H."/>
        </authorList>
    </citation>
    <scope>NUCLEOTIDE SEQUENCE [LARGE SCALE GENOMIC DNA]</scope>
    <source>
        <strain evidence="2 3">DHOD12</strain>
    </source>
</reference>
<dbReference type="KEGG" id="tvl:FAZ95_08335"/>
<dbReference type="RefSeq" id="WP_137332014.1">
    <property type="nucleotide sequence ID" value="NZ_CP040077.1"/>
</dbReference>
<gene>
    <name evidence="2" type="ORF">FAZ95_08335</name>
</gene>